<keyword evidence="7 10" id="KW-0067">ATP-binding</keyword>
<keyword evidence="8 10" id="KW-0414">Isoprene biosynthesis</keyword>
<dbReference type="Gene3D" id="3.30.230.10">
    <property type="match status" value="1"/>
</dbReference>
<feature type="active site" evidence="10">
    <location>
        <position position="12"/>
    </location>
</feature>
<evidence type="ECO:0000256" key="11">
    <source>
        <dbReference type="SAM" id="MobiDB-lite"/>
    </source>
</evidence>
<keyword evidence="5 10" id="KW-0547">Nucleotide-binding</keyword>
<comment type="function">
    <text evidence="10">Catalyzes the phosphorylation of the position 2 hydroxy group of 4-diphosphocytidyl-2C-methyl-D-erythritol.</text>
</comment>
<evidence type="ECO:0000256" key="1">
    <source>
        <dbReference type="ARBA" id="ARBA00009684"/>
    </source>
</evidence>
<dbReference type="InterPro" id="IPR013750">
    <property type="entry name" value="GHMP_kinase_C_dom"/>
</dbReference>
<evidence type="ECO:0000256" key="10">
    <source>
        <dbReference type="HAMAP-Rule" id="MF_00061"/>
    </source>
</evidence>
<sequence length="355" mass="37573">MLALYDVPAPAKLNLFLHVVGKRPDGYHLLQSLFVLIDWADTLHFERRSDGALHRHDQGDALPADDLCLRAARALQSASGVSFGADIHIEKRLPAGAGMGGGSSDAASTLLALNRLWGLNWPRSRLLPLALKLGADVPFFVGGRNAFVEGIGEILHAVRVPPTRLAVVKPQVSIGTKEIFSSPLLQRSRSVAIVAGSPAVNGRNTNHGGVEIPGNTLGSPGNSAITMANEILDTEGEATLEKLIEHAVSGWGRNDLQPPAEAASSEVSDALHWLQTRYGNSRMTGSGSAVFAILSASQQDADDSNASLGSNSKATSEAKANGSLNNSLPFDLPPKWAGRMCRSLEVHPLLGWADD</sequence>
<evidence type="ECO:0000256" key="7">
    <source>
        <dbReference type="ARBA" id="ARBA00022840"/>
    </source>
</evidence>
<dbReference type="EC" id="2.7.1.148" evidence="2 10"/>
<proteinExistence type="inferred from homology"/>
<dbReference type="Pfam" id="PF00288">
    <property type="entry name" value="GHMP_kinases_N"/>
    <property type="match status" value="1"/>
</dbReference>
<protein>
    <recommendedName>
        <fullName evidence="3 10">4-diphosphocytidyl-2-C-methyl-D-erythritol kinase</fullName>
        <shortName evidence="10">CMK</shortName>
        <ecNumber evidence="2 10">2.7.1.148</ecNumber>
    </recommendedName>
    <alternativeName>
        <fullName evidence="9 10">4-(cytidine-5'-diphospho)-2-C-methyl-D-erythritol kinase</fullName>
    </alternativeName>
</protein>
<feature type="region of interest" description="Disordered" evidence="11">
    <location>
        <begin position="301"/>
        <end position="327"/>
    </location>
</feature>
<dbReference type="Proteomes" id="UP000574369">
    <property type="component" value="Unassembled WGS sequence"/>
</dbReference>
<evidence type="ECO:0000259" key="13">
    <source>
        <dbReference type="Pfam" id="PF08544"/>
    </source>
</evidence>
<evidence type="ECO:0000256" key="9">
    <source>
        <dbReference type="ARBA" id="ARBA00032554"/>
    </source>
</evidence>
<dbReference type="InterPro" id="IPR004424">
    <property type="entry name" value="IspE"/>
</dbReference>
<evidence type="ECO:0000256" key="2">
    <source>
        <dbReference type="ARBA" id="ARBA00012052"/>
    </source>
</evidence>
<dbReference type="InterPro" id="IPR006204">
    <property type="entry name" value="GHMP_kinase_N_dom"/>
</dbReference>
<keyword evidence="6 10" id="KW-0418">Kinase</keyword>
<gene>
    <name evidence="10" type="primary">ispE</name>
    <name evidence="14" type="ORF">FHS28_003240</name>
</gene>
<feature type="active site" evidence="10">
    <location>
        <position position="136"/>
    </location>
</feature>
<comment type="caution">
    <text evidence="14">The sequence shown here is derived from an EMBL/GenBank/DDBJ whole genome shotgun (WGS) entry which is preliminary data.</text>
</comment>
<dbReference type="GO" id="GO:0050515">
    <property type="term" value="F:4-(cytidine 5'-diphospho)-2-C-methyl-D-erythritol kinase activity"/>
    <property type="evidence" value="ECO:0007669"/>
    <property type="project" value="UniProtKB-EC"/>
</dbReference>
<evidence type="ECO:0000256" key="6">
    <source>
        <dbReference type="ARBA" id="ARBA00022777"/>
    </source>
</evidence>
<feature type="domain" description="GHMP kinase N-terminal" evidence="12">
    <location>
        <begin position="67"/>
        <end position="143"/>
    </location>
</feature>
<evidence type="ECO:0000256" key="4">
    <source>
        <dbReference type="ARBA" id="ARBA00022679"/>
    </source>
</evidence>
<evidence type="ECO:0000313" key="15">
    <source>
        <dbReference type="Proteomes" id="UP000574369"/>
    </source>
</evidence>
<feature type="compositionally biased region" description="Polar residues" evidence="11">
    <location>
        <begin position="301"/>
        <end position="315"/>
    </location>
</feature>
<dbReference type="InterPro" id="IPR020568">
    <property type="entry name" value="Ribosomal_Su5_D2-typ_SF"/>
</dbReference>
<dbReference type="EMBL" id="JACHXO010000005">
    <property type="protein sequence ID" value="MBB3195834.1"/>
    <property type="molecule type" value="Genomic_DNA"/>
</dbReference>
<dbReference type="RefSeq" id="WP_088452249.1">
    <property type="nucleotide sequence ID" value="NZ_JACHXO010000005.1"/>
</dbReference>
<dbReference type="SUPFAM" id="SSF54211">
    <property type="entry name" value="Ribosomal protein S5 domain 2-like"/>
    <property type="match status" value="1"/>
</dbReference>
<dbReference type="NCBIfam" id="TIGR00154">
    <property type="entry name" value="ispE"/>
    <property type="match status" value="1"/>
</dbReference>
<keyword evidence="4 10" id="KW-0808">Transferase</keyword>
<evidence type="ECO:0000256" key="5">
    <source>
        <dbReference type="ARBA" id="ARBA00022741"/>
    </source>
</evidence>
<reference evidence="14 15" key="1">
    <citation type="submission" date="2020-08" db="EMBL/GenBank/DDBJ databases">
        <title>Genomic Encyclopedia of Type Strains, Phase III (KMG-III): the genomes of soil and plant-associated and newly described type strains.</title>
        <authorList>
            <person name="Whitman W."/>
        </authorList>
    </citation>
    <scope>NUCLEOTIDE SEQUENCE [LARGE SCALE GENOMIC DNA]</scope>
    <source>
        <strain evidence="14 15">CECT 7247</strain>
    </source>
</reference>
<comment type="similarity">
    <text evidence="1 10">Belongs to the GHMP kinase family. IspE subfamily.</text>
</comment>
<evidence type="ECO:0000256" key="8">
    <source>
        <dbReference type="ARBA" id="ARBA00023229"/>
    </source>
</evidence>
<dbReference type="InterPro" id="IPR014721">
    <property type="entry name" value="Ribsml_uS5_D2-typ_fold_subgr"/>
</dbReference>
<evidence type="ECO:0000313" key="14">
    <source>
        <dbReference type="EMBL" id="MBB3195834.1"/>
    </source>
</evidence>
<dbReference type="PANTHER" id="PTHR43527">
    <property type="entry name" value="4-DIPHOSPHOCYTIDYL-2-C-METHYL-D-ERYTHRITOL KINASE, CHLOROPLASTIC"/>
    <property type="match status" value="1"/>
</dbReference>
<feature type="binding site" evidence="10">
    <location>
        <begin position="94"/>
        <end position="104"/>
    </location>
    <ligand>
        <name>ATP</name>
        <dbReference type="ChEBI" id="CHEBI:30616"/>
    </ligand>
</feature>
<dbReference type="Gene3D" id="3.30.70.890">
    <property type="entry name" value="GHMP kinase, C-terminal domain"/>
    <property type="match status" value="1"/>
</dbReference>
<evidence type="ECO:0000256" key="3">
    <source>
        <dbReference type="ARBA" id="ARBA00017473"/>
    </source>
</evidence>
<keyword evidence="15" id="KW-1185">Reference proteome</keyword>
<feature type="domain" description="GHMP kinase C-terminal" evidence="13">
    <location>
        <begin position="250"/>
        <end position="298"/>
    </location>
</feature>
<dbReference type="PANTHER" id="PTHR43527:SF2">
    <property type="entry name" value="4-DIPHOSPHOCYTIDYL-2-C-METHYL-D-ERYTHRITOL KINASE, CHLOROPLASTIC"/>
    <property type="match status" value="1"/>
</dbReference>
<comment type="pathway">
    <text evidence="10">Isoprenoid biosynthesis; isopentenyl diphosphate biosynthesis via DXP pathway; isopentenyl diphosphate from 1-deoxy-D-xylulose 5-phosphate: step 3/6.</text>
</comment>
<dbReference type="InterPro" id="IPR036554">
    <property type="entry name" value="GHMP_kinase_C_sf"/>
</dbReference>
<comment type="catalytic activity">
    <reaction evidence="10">
        <text>4-CDP-2-C-methyl-D-erythritol + ATP = 4-CDP-2-C-methyl-D-erythritol 2-phosphate + ADP + H(+)</text>
        <dbReference type="Rhea" id="RHEA:18437"/>
        <dbReference type="ChEBI" id="CHEBI:15378"/>
        <dbReference type="ChEBI" id="CHEBI:30616"/>
        <dbReference type="ChEBI" id="CHEBI:57823"/>
        <dbReference type="ChEBI" id="CHEBI:57919"/>
        <dbReference type="ChEBI" id="CHEBI:456216"/>
        <dbReference type="EC" id="2.7.1.148"/>
    </reaction>
</comment>
<accession>A0ABR6GUU0</accession>
<dbReference type="HAMAP" id="MF_00061">
    <property type="entry name" value="IspE"/>
    <property type="match status" value="1"/>
</dbReference>
<dbReference type="SUPFAM" id="SSF55060">
    <property type="entry name" value="GHMP Kinase, C-terminal domain"/>
    <property type="match status" value="1"/>
</dbReference>
<evidence type="ECO:0000259" key="12">
    <source>
        <dbReference type="Pfam" id="PF00288"/>
    </source>
</evidence>
<name>A0ABR6GUU0_9BURK</name>
<dbReference type="Pfam" id="PF08544">
    <property type="entry name" value="GHMP_kinases_C"/>
    <property type="match status" value="1"/>
</dbReference>
<organism evidence="14 15">
    <name type="scientific">Roseateles terrae</name>
    <dbReference type="NCBI Taxonomy" id="431060"/>
    <lineage>
        <taxon>Bacteria</taxon>
        <taxon>Pseudomonadati</taxon>
        <taxon>Pseudomonadota</taxon>
        <taxon>Betaproteobacteria</taxon>
        <taxon>Burkholderiales</taxon>
        <taxon>Sphaerotilaceae</taxon>
        <taxon>Roseateles</taxon>
    </lineage>
</organism>